<evidence type="ECO:0000256" key="1">
    <source>
        <dbReference type="SAM" id="SignalP"/>
    </source>
</evidence>
<dbReference type="InterPro" id="IPR011050">
    <property type="entry name" value="Pectin_lyase_fold/virulence"/>
</dbReference>
<feature type="chain" id="PRO_5020656966" description="Pectate lyase superfamily protein domain-containing protein" evidence="1">
    <location>
        <begin position="25"/>
        <end position="526"/>
    </location>
</feature>
<dbReference type="Proteomes" id="UP000295334">
    <property type="component" value="Unassembled WGS sequence"/>
</dbReference>
<comment type="caution">
    <text evidence="2">The sequence shown here is derived from an EMBL/GenBank/DDBJ whole genome shotgun (WGS) entry which is preliminary data.</text>
</comment>
<dbReference type="Gene3D" id="2.160.20.10">
    <property type="entry name" value="Single-stranded right-handed beta-helix, Pectin lyase-like"/>
    <property type="match status" value="1"/>
</dbReference>
<evidence type="ECO:0000313" key="2">
    <source>
        <dbReference type="EMBL" id="TCJ19577.1"/>
    </source>
</evidence>
<gene>
    <name evidence="2" type="ORF">EPD60_00185</name>
</gene>
<dbReference type="OrthoDB" id="5488826at2"/>
<accession>A0A4R1BQL0</accession>
<sequence length="526" mass="55791">MNPVQLRSAVAVALLTTLTQLSSAQDLPVAAAATVSEWVTAAPDGKLTYKTLPAGDRILDFSYAGYRGGGVALPNVPVVLTLGPGDGDQSAAIQDALNELARRPLRNGFRGALLLAPGNYPCEKTILIPASGIVLRGSGSGTSGTVLTMVGKEHVCISVSGKVSMRPVGAPVRIANAYVPSGSISLQVADARTFVAGDTVRIARPVTERWVHFMGMDSMVRDGKPQTWITGEISVDRVITKVAGSRITVDVPLTDSYDERYLGPTGATVVKITGSGELSEVGIERLRIVSPAQSVTISEGHHRAITMGGIADGWLRDIEVFNTVNSVSITGRRITVQGLHIAHELATKGAAKPADINGSGQQLLFDRCRIEGDNLFFFGTGAKASGPVVLLNCTFRGNGWIQPHQRWATGLLVDNCTVPEGGIDFMNRGSMGSGHGWAIGWAVAWNCTARSFLNQQPPGAANWVIGSSGERQHKAIPFLEQPILPEGIYDAHGKRVSPSSLYLAQLQARLGRQAVVNTGYETSTRK</sequence>
<keyword evidence="1" id="KW-0732">Signal</keyword>
<feature type="signal peptide" evidence="1">
    <location>
        <begin position="1"/>
        <end position="24"/>
    </location>
</feature>
<dbReference type="RefSeq" id="WP_131445451.1">
    <property type="nucleotide sequence ID" value="NZ_SJZI01000001.1"/>
</dbReference>
<dbReference type="EMBL" id="SJZI01000001">
    <property type="protein sequence ID" value="TCJ19577.1"/>
    <property type="molecule type" value="Genomic_DNA"/>
</dbReference>
<dbReference type="InterPro" id="IPR012334">
    <property type="entry name" value="Pectin_lyas_fold"/>
</dbReference>
<dbReference type="SUPFAM" id="SSF51126">
    <property type="entry name" value="Pectin lyase-like"/>
    <property type="match status" value="1"/>
</dbReference>
<organism evidence="2 3">
    <name type="scientific">Flaviaesturariibacter flavus</name>
    <dbReference type="NCBI Taxonomy" id="2502780"/>
    <lineage>
        <taxon>Bacteria</taxon>
        <taxon>Pseudomonadati</taxon>
        <taxon>Bacteroidota</taxon>
        <taxon>Chitinophagia</taxon>
        <taxon>Chitinophagales</taxon>
        <taxon>Chitinophagaceae</taxon>
        <taxon>Flaviaestuariibacter</taxon>
    </lineage>
</organism>
<protein>
    <recommendedName>
        <fullName evidence="4">Pectate lyase superfamily protein domain-containing protein</fullName>
    </recommendedName>
</protein>
<name>A0A4R1BQL0_9BACT</name>
<proteinExistence type="predicted"/>
<dbReference type="AlphaFoldDB" id="A0A4R1BQL0"/>
<evidence type="ECO:0000313" key="3">
    <source>
        <dbReference type="Proteomes" id="UP000295334"/>
    </source>
</evidence>
<evidence type="ECO:0008006" key="4">
    <source>
        <dbReference type="Google" id="ProtNLM"/>
    </source>
</evidence>
<reference evidence="2 3" key="1">
    <citation type="submission" date="2019-03" db="EMBL/GenBank/DDBJ databases">
        <authorList>
            <person name="Kim M.K.M."/>
        </authorList>
    </citation>
    <scope>NUCLEOTIDE SEQUENCE [LARGE SCALE GENOMIC DNA]</scope>
    <source>
        <strain evidence="2 3">17J68-12</strain>
    </source>
</reference>
<keyword evidence="3" id="KW-1185">Reference proteome</keyword>